<dbReference type="PANTHER" id="PTHR43344:SF13">
    <property type="entry name" value="PHOSPHATASE RV3661-RELATED"/>
    <property type="match status" value="1"/>
</dbReference>
<evidence type="ECO:0000256" key="3">
    <source>
        <dbReference type="ARBA" id="ARBA00022842"/>
    </source>
</evidence>
<evidence type="ECO:0000256" key="2">
    <source>
        <dbReference type="ARBA" id="ARBA00022801"/>
    </source>
</evidence>
<evidence type="ECO:0000313" key="5">
    <source>
        <dbReference type="Proteomes" id="UP000715095"/>
    </source>
</evidence>
<evidence type="ECO:0000313" key="4">
    <source>
        <dbReference type="EMBL" id="MBM6703266.1"/>
    </source>
</evidence>
<gene>
    <name evidence="4" type="ORF">H6A60_01930</name>
</gene>
<dbReference type="InterPro" id="IPR036412">
    <property type="entry name" value="HAD-like_sf"/>
</dbReference>
<accession>A0ABS2DPJ0</accession>
<name>A0ABS2DPJ0_9BURK</name>
<dbReference type="EMBL" id="JACJJC010000002">
    <property type="protein sequence ID" value="MBM6703266.1"/>
    <property type="molecule type" value="Genomic_DNA"/>
</dbReference>
<dbReference type="RefSeq" id="WP_205101728.1">
    <property type="nucleotide sequence ID" value="NZ_JACJJC010000002.1"/>
</dbReference>
<dbReference type="Proteomes" id="UP000715095">
    <property type="component" value="Unassembled WGS sequence"/>
</dbReference>
<reference evidence="4 5" key="1">
    <citation type="journal article" date="2021" name="Sci. Rep.">
        <title>The distribution of antibiotic resistance genes in chicken gut microbiota commensals.</title>
        <authorList>
            <person name="Juricova H."/>
            <person name="Matiasovicova J."/>
            <person name="Kubasova T."/>
            <person name="Cejkova D."/>
            <person name="Rychlik I."/>
        </authorList>
    </citation>
    <scope>NUCLEOTIDE SEQUENCE [LARGE SCALE GENOMIC DNA]</scope>
    <source>
        <strain evidence="4 5">An829</strain>
    </source>
</reference>
<proteinExistence type="predicted"/>
<comment type="caution">
    <text evidence="4">The sequence shown here is derived from an EMBL/GenBank/DDBJ whole genome shotgun (WGS) entry which is preliminary data.</text>
</comment>
<dbReference type="Gene3D" id="1.20.1440.100">
    <property type="entry name" value="SG protein - dephosphorylation function"/>
    <property type="match status" value="1"/>
</dbReference>
<keyword evidence="3" id="KW-0460">Magnesium</keyword>
<protein>
    <submittedName>
        <fullName evidence="4">HAD family phosphatase</fullName>
    </submittedName>
</protein>
<dbReference type="SUPFAM" id="SSF56784">
    <property type="entry name" value="HAD-like"/>
    <property type="match status" value="1"/>
</dbReference>
<sequence>MKIAVFDLDHTLLPIDSGDAWSRWVVKCAGLDRDAFEAKIKAYADAYHAGKFDPNEFVTFQCSLLKSAPKAQMTLWRDRFIEEIVKPAVRCEALSLLQSRRAEGFEIVLATGTHSFVTAEVAKLFGIRYLAAATPETDAQGEFTGRAVGSHSYGEGKLVLVKALLEKLEAERGEKVEALEAWSDSINDRPLLEWAAQTGRAVAINPDEALWKLAVSKGWDVVDIFKKERADV</sequence>
<dbReference type="PANTHER" id="PTHR43344">
    <property type="entry name" value="PHOSPHOSERINE PHOSPHATASE"/>
    <property type="match status" value="1"/>
</dbReference>
<keyword evidence="2" id="KW-0378">Hydrolase</keyword>
<dbReference type="InterPro" id="IPR023214">
    <property type="entry name" value="HAD_sf"/>
</dbReference>
<evidence type="ECO:0000256" key="1">
    <source>
        <dbReference type="ARBA" id="ARBA00022723"/>
    </source>
</evidence>
<dbReference type="Pfam" id="PF12710">
    <property type="entry name" value="HAD"/>
    <property type="match status" value="1"/>
</dbReference>
<dbReference type="InterPro" id="IPR050582">
    <property type="entry name" value="HAD-like_SerB"/>
</dbReference>
<keyword evidence="5" id="KW-1185">Reference proteome</keyword>
<keyword evidence="1" id="KW-0479">Metal-binding</keyword>
<organism evidence="4 5">
    <name type="scientific">Sutterella massiliensis</name>
    <dbReference type="NCBI Taxonomy" id="1816689"/>
    <lineage>
        <taxon>Bacteria</taxon>
        <taxon>Pseudomonadati</taxon>
        <taxon>Pseudomonadota</taxon>
        <taxon>Betaproteobacteria</taxon>
        <taxon>Burkholderiales</taxon>
        <taxon>Sutterellaceae</taxon>
        <taxon>Sutterella</taxon>
    </lineage>
</organism>
<dbReference type="Gene3D" id="3.40.50.1000">
    <property type="entry name" value="HAD superfamily/HAD-like"/>
    <property type="match status" value="1"/>
</dbReference>
<dbReference type="NCBIfam" id="TIGR01488">
    <property type="entry name" value="HAD-SF-IB"/>
    <property type="match status" value="1"/>
</dbReference>